<reference evidence="2" key="1">
    <citation type="submission" date="2021-05" db="EMBL/GenBank/DDBJ databases">
        <authorList>
            <person name="Alioto T."/>
            <person name="Alioto T."/>
            <person name="Gomez Garrido J."/>
        </authorList>
    </citation>
    <scope>NUCLEOTIDE SEQUENCE</scope>
</reference>
<dbReference type="AlphaFoldDB" id="A0A8D8LXH8"/>
<evidence type="ECO:0000313" key="2">
    <source>
        <dbReference type="EMBL" id="CAG6618184.1"/>
    </source>
</evidence>
<dbReference type="EMBL" id="HBUF01041215">
    <property type="protein sequence ID" value="CAG6618184.1"/>
    <property type="molecule type" value="Transcribed_RNA"/>
</dbReference>
<dbReference type="EMBL" id="HBUF01041213">
    <property type="protein sequence ID" value="CAG6618180.1"/>
    <property type="molecule type" value="Transcribed_RNA"/>
</dbReference>
<proteinExistence type="predicted"/>
<feature type="signal peptide" evidence="1">
    <location>
        <begin position="1"/>
        <end position="21"/>
    </location>
</feature>
<organism evidence="2">
    <name type="scientific">Cacopsylla melanoneura</name>
    <dbReference type="NCBI Taxonomy" id="428564"/>
    <lineage>
        <taxon>Eukaryota</taxon>
        <taxon>Metazoa</taxon>
        <taxon>Ecdysozoa</taxon>
        <taxon>Arthropoda</taxon>
        <taxon>Hexapoda</taxon>
        <taxon>Insecta</taxon>
        <taxon>Pterygota</taxon>
        <taxon>Neoptera</taxon>
        <taxon>Paraneoptera</taxon>
        <taxon>Hemiptera</taxon>
        <taxon>Sternorrhyncha</taxon>
        <taxon>Psylloidea</taxon>
        <taxon>Psyllidae</taxon>
        <taxon>Psyllinae</taxon>
        <taxon>Cacopsylla</taxon>
    </lineage>
</organism>
<name>A0A8D8LXH8_9HEMI</name>
<sequence length="341" mass="38382">MEHSVLLLSFLLLSSAYLVDLAPVREKISINTELLNKVREAETNNTEGGGEGVINNFARRITVIKTTYGNQPVSLTTMTGEELGKEPDQNKLLHNQLTHTLKDPIYRKIWAGLVKTNYNLLISEMREPGACKRFMKDAKDGAFDGPEGEKLYTRLVNFLEAIGRSGYRLILESVNEEIPVPDEIETTQNVIVTTQDEIVTTTRPTTTTTTTEVPTTKRTTLSAKDIEREPEFFEKVYVQLSVTLKTKQYRDMWNSIVQYQGYMSLLEEMRKPGAHKTFMRDNGDNAWKGPEGVRLYEATINFLHTIGRAGYNTLLESIDEIPLSPGEALGKTPPPPIQGPE</sequence>
<dbReference type="EMBL" id="HBUF01041214">
    <property type="protein sequence ID" value="CAG6618182.1"/>
    <property type="molecule type" value="Transcribed_RNA"/>
</dbReference>
<accession>A0A8D8LXH8</accession>
<protein>
    <submittedName>
        <fullName evidence="2">Uncharacterized protein</fullName>
    </submittedName>
</protein>
<feature type="chain" id="PRO_5036261378" evidence="1">
    <location>
        <begin position="22"/>
        <end position="341"/>
    </location>
</feature>
<keyword evidence="1" id="KW-0732">Signal</keyword>
<evidence type="ECO:0000256" key="1">
    <source>
        <dbReference type="SAM" id="SignalP"/>
    </source>
</evidence>